<evidence type="ECO:0000256" key="1">
    <source>
        <dbReference type="SAM" id="Phobius"/>
    </source>
</evidence>
<organism evidence="2 3">
    <name type="scientific">Flavobacterium cheonhonense</name>
    <dbReference type="NCBI Taxonomy" id="706185"/>
    <lineage>
        <taxon>Bacteria</taxon>
        <taxon>Pseudomonadati</taxon>
        <taxon>Bacteroidota</taxon>
        <taxon>Flavobacteriia</taxon>
        <taxon>Flavobacteriales</taxon>
        <taxon>Flavobacteriaceae</taxon>
        <taxon>Flavobacterium</taxon>
    </lineage>
</organism>
<keyword evidence="1" id="KW-0812">Transmembrane</keyword>
<feature type="transmembrane region" description="Helical" evidence="1">
    <location>
        <begin position="167"/>
        <end position="189"/>
    </location>
</feature>
<feature type="transmembrane region" description="Helical" evidence="1">
    <location>
        <begin position="75"/>
        <end position="96"/>
    </location>
</feature>
<dbReference type="Proteomes" id="UP001500968">
    <property type="component" value="Unassembled WGS sequence"/>
</dbReference>
<evidence type="ECO:0000313" key="3">
    <source>
        <dbReference type="Proteomes" id="UP001500968"/>
    </source>
</evidence>
<reference evidence="3" key="1">
    <citation type="journal article" date="2019" name="Int. J. Syst. Evol. Microbiol.">
        <title>The Global Catalogue of Microorganisms (GCM) 10K type strain sequencing project: providing services to taxonomists for standard genome sequencing and annotation.</title>
        <authorList>
            <consortium name="The Broad Institute Genomics Platform"/>
            <consortium name="The Broad Institute Genome Sequencing Center for Infectious Disease"/>
            <person name="Wu L."/>
            <person name="Ma J."/>
        </authorList>
    </citation>
    <scope>NUCLEOTIDE SEQUENCE [LARGE SCALE GENOMIC DNA]</scope>
    <source>
        <strain evidence="3">JCM 17064</strain>
    </source>
</reference>
<dbReference type="RefSeq" id="WP_290875619.1">
    <property type="nucleotide sequence ID" value="NZ_BAABCR010000004.1"/>
</dbReference>
<sequence>MEELDLLKKAWQKDTHSFEQVTEVEIYKMLHRKSSSIVKWILVISLLEFGLWALVSFMFNTDDAIKSLHAESFEIYLKIITYVNYAVVLWFIYNFYRNYARISTTTSTKQLMQDIIRTRKTVQHYVWYNLFMIFISTLLGFAMAFIYNPNMDTLRYQIEHEDGYKTLSITICMVLITIVVFVGLFWLFYRIIYGTLLRRLNANYKELKKIDL</sequence>
<keyword evidence="3" id="KW-1185">Reference proteome</keyword>
<accession>A0ABP7TCA4</accession>
<keyword evidence="1" id="KW-0472">Membrane</keyword>
<feature type="transmembrane region" description="Helical" evidence="1">
    <location>
        <begin position="125"/>
        <end position="147"/>
    </location>
</feature>
<evidence type="ECO:0000313" key="2">
    <source>
        <dbReference type="EMBL" id="GAA4024213.1"/>
    </source>
</evidence>
<feature type="transmembrane region" description="Helical" evidence="1">
    <location>
        <begin position="37"/>
        <end position="55"/>
    </location>
</feature>
<name>A0ABP7TCA4_9FLAO</name>
<dbReference type="EMBL" id="BAABCR010000004">
    <property type="protein sequence ID" value="GAA4024213.1"/>
    <property type="molecule type" value="Genomic_DNA"/>
</dbReference>
<gene>
    <name evidence="2" type="ORF">GCM10022386_04170</name>
</gene>
<protein>
    <submittedName>
        <fullName evidence="2">Uncharacterized protein</fullName>
    </submittedName>
</protein>
<proteinExistence type="predicted"/>
<comment type="caution">
    <text evidence="2">The sequence shown here is derived from an EMBL/GenBank/DDBJ whole genome shotgun (WGS) entry which is preliminary data.</text>
</comment>
<keyword evidence="1" id="KW-1133">Transmembrane helix</keyword>